<proteinExistence type="predicted"/>
<dbReference type="AlphaFoldDB" id="A0ABD3GI00"/>
<sequence length="69" mass="7946">MAMSESRIITVKEAKAWGSDFRSSGSDFRCSGSPDLEIGARVLELVGQIWRERLDMYKNFCIFRVDVHF</sequence>
<organism evidence="1 2">
    <name type="scientific">Riccia sorocarpa</name>
    <dbReference type="NCBI Taxonomy" id="122646"/>
    <lineage>
        <taxon>Eukaryota</taxon>
        <taxon>Viridiplantae</taxon>
        <taxon>Streptophyta</taxon>
        <taxon>Embryophyta</taxon>
        <taxon>Marchantiophyta</taxon>
        <taxon>Marchantiopsida</taxon>
        <taxon>Marchantiidae</taxon>
        <taxon>Marchantiales</taxon>
        <taxon>Ricciaceae</taxon>
        <taxon>Riccia</taxon>
    </lineage>
</organism>
<keyword evidence="2" id="KW-1185">Reference proteome</keyword>
<reference evidence="1 2" key="1">
    <citation type="submission" date="2024-09" db="EMBL/GenBank/DDBJ databases">
        <title>Chromosome-scale assembly of Riccia sorocarpa.</title>
        <authorList>
            <person name="Paukszto L."/>
        </authorList>
    </citation>
    <scope>NUCLEOTIDE SEQUENCE [LARGE SCALE GENOMIC DNA]</scope>
    <source>
        <strain evidence="1">LP-2024</strain>
        <tissue evidence="1">Aerial parts of the thallus</tissue>
    </source>
</reference>
<protein>
    <submittedName>
        <fullName evidence="1">Uncharacterized protein</fullName>
    </submittedName>
</protein>
<comment type="caution">
    <text evidence="1">The sequence shown here is derived from an EMBL/GenBank/DDBJ whole genome shotgun (WGS) entry which is preliminary data.</text>
</comment>
<evidence type="ECO:0000313" key="2">
    <source>
        <dbReference type="Proteomes" id="UP001633002"/>
    </source>
</evidence>
<dbReference type="EMBL" id="JBJQOH010000007">
    <property type="protein sequence ID" value="KAL3678827.1"/>
    <property type="molecule type" value="Genomic_DNA"/>
</dbReference>
<dbReference type="Proteomes" id="UP001633002">
    <property type="component" value="Unassembled WGS sequence"/>
</dbReference>
<accession>A0ABD3GI00</accession>
<gene>
    <name evidence="1" type="ORF">R1sor_021783</name>
</gene>
<evidence type="ECO:0000313" key="1">
    <source>
        <dbReference type="EMBL" id="KAL3678827.1"/>
    </source>
</evidence>
<name>A0ABD3GI00_9MARC</name>